<evidence type="ECO:0008006" key="16">
    <source>
        <dbReference type="Google" id="ProtNLM"/>
    </source>
</evidence>
<evidence type="ECO:0000256" key="7">
    <source>
        <dbReference type="ARBA" id="ARBA00022692"/>
    </source>
</evidence>
<dbReference type="PANTHER" id="PTHR19300:SF34">
    <property type="entry name" value="BETA-1,4-GALACTOSYLTRANSFERASE"/>
    <property type="match status" value="1"/>
</dbReference>
<keyword evidence="5" id="KW-0328">Glycosyltransferase</keyword>
<evidence type="ECO:0000256" key="8">
    <source>
        <dbReference type="ARBA" id="ARBA00022968"/>
    </source>
</evidence>
<dbReference type="AlphaFoldDB" id="A0A2J8U9C8"/>
<comment type="cofactor">
    <cofactor evidence="1">
        <name>Mn(2+)</name>
        <dbReference type="ChEBI" id="CHEBI:29035"/>
    </cofactor>
</comment>
<dbReference type="InterPro" id="IPR003859">
    <property type="entry name" value="Galactosyl_T"/>
</dbReference>
<evidence type="ECO:0000256" key="2">
    <source>
        <dbReference type="ARBA" id="ARBA00004323"/>
    </source>
</evidence>
<accession>A0A2J8U9C8</accession>
<dbReference type="PRINTS" id="PR02050">
    <property type="entry name" value="B14GALTRFASE"/>
</dbReference>
<dbReference type="Pfam" id="PF02709">
    <property type="entry name" value="Glyco_transf_7C"/>
    <property type="match status" value="1"/>
</dbReference>
<dbReference type="UniPathway" id="UPA00378"/>
<keyword evidence="9" id="KW-1133">Transmembrane helix</keyword>
<keyword evidence="7" id="KW-0812">Transmembrane</keyword>
<evidence type="ECO:0000256" key="3">
    <source>
        <dbReference type="ARBA" id="ARBA00004922"/>
    </source>
</evidence>
<keyword evidence="11" id="KW-0325">Glycoprotein</keyword>
<keyword evidence="6" id="KW-0808">Transferase</keyword>
<evidence type="ECO:0000259" key="13">
    <source>
        <dbReference type="Pfam" id="PF02709"/>
    </source>
</evidence>
<evidence type="ECO:0000313" key="15">
    <source>
        <dbReference type="EMBL" id="PNJ41884.1"/>
    </source>
</evidence>
<dbReference type="EMBL" id="NDHI03003467">
    <property type="protein sequence ID" value="PNJ41884.1"/>
    <property type="molecule type" value="Genomic_DNA"/>
</dbReference>
<dbReference type="InterPro" id="IPR029044">
    <property type="entry name" value="Nucleotide-diphossugar_trans"/>
</dbReference>
<evidence type="ECO:0000256" key="11">
    <source>
        <dbReference type="ARBA" id="ARBA00023180"/>
    </source>
</evidence>
<evidence type="ECO:0000256" key="4">
    <source>
        <dbReference type="ARBA" id="ARBA00005735"/>
    </source>
</evidence>
<proteinExistence type="inferred from homology"/>
<organism evidence="15">
    <name type="scientific">Pongo abelii</name>
    <name type="common">Sumatran orangutan</name>
    <name type="synonym">Pongo pygmaeus abelii</name>
    <dbReference type="NCBI Taxonomy" id="9601"/>
    <lineage>
        <taxon>Eukaryota</taxon>
        <taxon>Metazoa</taxon>
        <taxon>Chordata</taxon>
        <taxon>Craniata</taxon>
        <taxon>Vertebrata</taxon>
        <taxon>Euteleostomi</taxon>
        <taxon>Mammalia</taxon>
        <taxon>Eutheria</taxon>
        <taxon>Euarchontoglires</taxon>
        <taxon>Primates</taxon>
        <taxon>Haplorrhini</taxon>
        <taxon>Catarrhini</taxon>
        <taxon>Hominidae</taxon>
        <taxon>Pongo</taxon>
    </lineage>
</organism>
<dbReference type="PANTHER" id="PTHR19300">
    <property type="entry name" value="BETA-1,4-GALACTOSYLTRANSFERASE"/>
    <property type="match status" value="1"/>
</dbReference>
<comment type="caution">
    <text evidence="15">The sequence shown here is derived from an EMBL/GenBank/DDBJ whole genome shotgun (WGS) entry which is preliminary data.</text>
</comment>
<dbReference type="SUPFAM" id="SSF53448">
    <property type="entry name" value="Nucleotide-diphospho-sugar transferases"/>
    <property type="match status" value="1"/>
</dbReference>
<evidence type="ECO:0000256" key="1">
    <source>
        <dbReference type="ARBA" id="ARBA00001936"/>
    </source>
</evidence>
<gene>
    <name evidence="15" type="ORF">CR201_G0029802</name>
</gene>
<comment type="pathway">
    <text evidence="3">Protein modification; protein glycosylation.</text>
</comment>
<feature type="domain" description="Galactosyltransferase N-terminal" evidence="14">
    <location>
        <begin position="12"/>
        <end position="57"/>
    </location>
</feature>
<dbReference type="Pfam" id="PF13733">
    <property type="entry name" value="Glyco_transf_7N"/>
    <property type="match status" value="1"/>
</dbReference>
<name>A0A2J8U9C8_PONAB</name>
<reference evidence="15" key="1">
    <citation type="submission" date="2017-12" db="EMBL/GenBank/DDBJ databases">
        <title>High-resolution comparative analysis of great ape genomes.</title>
        <authorList>
            <person name="Pollen A."/>
            <person name="Hastie A."/>
            <person name="Hormozdiari F."/>
            <person name="Dougherty M."/>
            <person name="Liu R."/>
            <person name="Chaisson M."/>
            <person name="Hoppe E."/>
            <person name="Hill C."/>
            <person name="Pang A."/>
            <person name="Hillier L."/>
            <person name="Baker C."/>
            <person name="Armstrong J."/>
            <person name="Shendure J."/>
            <person name="Paten B."/>
            <person name="Wilson R."/>
            <person name="Chao H."/>
            <person name="Schneider V."/>
            <person name="Ventura M."/>
            <person name="Kronenberg Z."/>
            <person name="Murali S."/>
            <person name="Gordon D."/>
            <person name="Cantsilieris S."/>
            <person name="Munson K."/>
            <person name="Nelson B."/>
            <person name="Raja A."/>
            <person name="Underwood J."/>
            <person name="Diekhans M."/>
            <person name="Fiddes I."/>
            <person name="Haussler D."/>
            <person name="Eichler E."/>
        </authorList>
    </citation>
    <scope>NUCLEOTIDE SEQUENCE [LARGE SCALE GENOMIC DNA]</scope>
    <source>
        <strain evidence="15">Susie</strain>
    </source>
</reference>
<evidence type="ECO:0000256" key="9">
    <source>
        <dbReference type="ARBA" id="ARBA00022989"/>
    </source>
</evidence>
<evidence type="ECO:0000256" key="10">
    <source>
        <dbReference type="ARBA" id="ARBA00023136"/>
    </source>
</evidence>
<evidence type="ECO:0000256" key="12">
    <source>
        <dbReference type="ARBA" id="ARBA00023211"/>
    </source>
</evidence>
<protein>
    <recommendedName>
        <fullName evidence="16">B4GALT3</fullName>
    </recommendedName>
</protein>
<dbReference type="GO" id="GO:0000139">
    <property type="term" value="C:Golgi membrane"/>
    <property type="evidence" value="ECO:0007669"/>
    <property type="project" value="UniProtKB-SubCell"/>
</dbReference>
<evidence type="ECO:0000259" key="14">
    <source>
        <dbReference type="Pfam" id="PF13733"/>
    </source>
</evidence>
<evidence type="ECO:0000256" key="5">
    <source>
        <dbReference type="ARBA" id="ARBA00022676"/>
    </source>
</evidence>
<dbReference type="Gene3D" id="3.90.550.10">
    <property type="entry name" value="Spore Coat Polysaccharide Biosynthesis Protein SpsA, Chain A"/>
    <property type="match status" value="1"/>
</dbReference>
<feature type="domain" description="Galactosyltransferase C-terminal" evidence="13">
    <location>
        <begin position="62"/>
        <end position="109"/>
    </location>
</feature>
<keyword evidence="10" id="KW-0472">Membrane</keyword>
<comment type="subcellular location">
    <subcellularLocation>
        <location evidence="2">Golgi apparatus membrane</location>
        <topology evidence="2">Single-pass type II membrane protein</topology>
    </subcellularLocation>
</comment>
<comment type="similarity">
    <text evidence="4">Belongs to the glycosyltransferase 7 family.</text>
</comment>
<dbReference type="GO" id="GO:0008378">
    <property type="term" value="F:galactosyltransferase activity"/>
    <property type="evidence" value="ECO:0007669"/>
    <property type="project" value="TreeGrafter"/>
</dbReference>
<dbReference type="GO" id="GO:0005975">
    <property type="term" value="P:carbohydrate metabolic process"/>
    <property type="evidence" value="ECO:0007669"/>
    <property type="project" value="InterPro"/>
</dbReference>
<dbReference type="InterPro" id="IPR027791">
    <property type="entry name" value="Galactosyl_T_C"/>
</dbReference>
<sequence>MLKLLTLTWMEVNNTAFNQGRLCNVGFWEAIQEEDWDCVFFHDVNLLPDDCNLYTCDFIPAHVSVAINKFNYKLPHPGHLGGVFAVHPTHYLKINGFSNVYWGWDDEDDITARWGAGAAGPDMMRQTLPYAGGGRPWPQAEALEASPSVPDPPILRSLDPPMMASTLWATGCSPKSGCPSTPTSLWT</sequence>
<evidence type="ECO:0000256" key="6">
    <source>
        <dbReference type="ARBA" id="ARBA00022679"/>
    </source>
</evidence>
<keyword evidence="8" id="KW-0735">Signal-anchor</keyword>
<keyword evidence="12" id="KW-0464">Manganese</keyword>
<dbReference type="InterPro" id="IPR027995">
    <property type="entry name" value="Galactosyl_T_N"/>
</dbReference>